<dbReference type="PATRIC" id="fig|294.195.peg.3472"/>
<reference evidence="1 2" key="1">
    <citation type="submission" date="2015-05" db="EMBL/GenBank/DDBJ databases">
        <title>A genomic and transcriptomic approach to investigate the blue pigment phenotype in Pseudomonas fluorescens.</title>
        <authorList>
            <person name="Andreani N.A."/>
            <person name="Cardazzo B."/>
        </authorList>
    </citation>
    <scope>NUCLEOTIDE SEQUENCE [LARGE SCALE GENOMIC DNA]</scope>
    <source>
        <strain evidence="1 2">Ps_40</strain>
    </source>
</reference>
<dbReference type="AlphaFoldDB" id="A0A109KRZ2"/>
<name>A0A109KRZ2_PSEFL</name>
<comment type="caution">
    <text evidence="1">The sequence shown here is derived from an EMBL/GenBank/DDBJ whole genome shotgun (WGS) entry which is preliminary data.</text>
</comment>
<sequence length="111" mass="13015">MVQRVDIGKAYPDYLKRLLLSDSDDALQRQRLFGQQLRAQLPLQALTLAIQGTRTRYDRCGRLSQKAVHYQQVAREELPLLQKRYQYDASDNLVIERLPSRYVFVCAKNIF</sequence>
<evidence type="ECO:0000313" key="2">
    <source>
        <dbReference type="Proteomes" id="UP000063434"/>
    </source>
</evidence>
<protein>
    <submittedName>
        <fullName evidence="1">Uncharacterized protein</fullName>
    </submittedName>
</protein>
<proteinExistence type="predicted"/>
<dbReference type="Proteomes" id="UP000063434">
    <property type="component" value="Unassembled WGS sequence"/>
</dbReference>
<gene>
    <name evidence="1" type="ORF">PFL603g_03246</name>
</gene>
<evidence type="ECO:0000313" key="1">
    <source>
        <dbReference type="EMBL" id="KWV74331.1"/>
    </source>
</evidence>
<accession>A0A109KRZ2</accession>
<organism evidence="1 2">
    <name type="scientific">Pseudomonas fluorescens</name>
    <dbReference type="NCBI Taxonomy" id="294"/>
    <lineage>
        <taxon>Bacteria</taxon>
        <taxon>Pseudomonadati</taxon>
        <taxon>Pseudomonadota</taxon>
        <taxon>Gammaproteobacteria</taxon>
        <taxon>Pseudomonadales</taxon>
        <taxon>Pseudomonadaceae</taxon>
        <taxon>Pseudomonas</taxon>
    </lineage>
</organism>
<dbReference type="EMBL" id="LCYC01000041">
    <property type="protein sequence ID" value="KWV74331.1"/>
    <property type="molecule type" value="Genomic_DNA"/>
</dbReference>